<evidence type="ECO:0000313" key="4">
    <source>
        <dbReference type="Proteomes" id="UP001168167"/>
    </source>
</evidence>
<evidence type="ECO:0000259" key="2">
    <source>
        <dbReference type="Pfam" id="PF00892"/>
    </source>
</evidence>
<dbReference type="EMBL" id="JANQAO010000003">
    <property type="protein sequence ID" value="MDM5147887.1"/>
    <property type="molecule type" value="Genomic_DNA"/>
</dbReference>
<feature type="transmembrane region" description="Helical" evidence="1">
    <location>
        <begin position="42"/>
        <end position="62"/>
    </location>
</feature>
<evidence type="ECO:0000256" key="1">
    <source>
        <dbReference type="SAM" id="Phobius"/>
    </source>
</evidence>
<protein>
    <submittedName>
        <fullName evidence="3">DMT family transporter</fullName>
    </submittedName>
</protein>
<keyword evidence="1" id="KW-1133">Transmembrane helix</keyword>
<dbReference type="InterPro" id="IPR000620">
    <property type="entry name" value="EamA_dom"/>
</dbReference>
<organism evidence="3 4">
    <name type="scientific">Candidatus Doriopsillibacter californiensis</name>
    <dbReference type="NCBI Taxonomy" id="2970740"/>
    <lineage>
        <taxon>Bacteria</taxon>
        <taxon>Pseudomonadati</taxon>
        <taxon>Pseudomonadota</taxon>
        <taxon>Gammaproteobacteria</taxon>
        <taxon>Candidatus Tethybacterales</taxon>
        <taxon>Candidatus Persebacteraceae</taxon>
        <taxon>Candidatus Doriopsillibacter</taxon>
    </lineage>
</organism>
<feature type="transmembrane region" description="Helical" evidence="1">
    <location>
        <begin position="267"/>
        <end position="288"/>
    </location>
</feature>
<comment type="caution">
    <text evidence="3">The sequence shown here is derived from an EMBL/GenBank/DDBJ whole genome shotgun (WGS) entry which is preliminary data.</text>
</comment>
<dbReference type="Pfam" id="PF00892">
    <property type="entry name" value="EamA"/>
    <property type="match status" value="2"/>
</dbReference>
<dbReference type="PANTHER" id="PTHR22911:SF103">
    <property type="entry name" value="BLR2811 PROTEIN"/>
    <property type="match status" value="1"/>
</dbReference>
<keyword evidence="4" id="KW-1185">Reference proteome</keyword>
<keyword evidence="1" id="KW-0812">Transmembrane</keyword>
<reference evidence="3" key="1">
    <citation type="submission" date="2022-08" db="EMBL/GenBank/DDBJ databases">
        <authorList>
            <person name="Dzunkova M."/>
            <person name="La Clair J."/>
            <person name="Tyml T."/>
            <person name="Doud D."/>
            <person name="Schulz F."/>
            <person name="Piquer S."/>
            <person name="Porcel Sanchis D."/>
            <person name="Osborn A."/>
            <person name="Robinson D."/>
            <person name="Louie K.B."/>
            <person name="Bowen B.P."/>
            <person name="Bowers R."/>
            <person name="Lee J."/>
            <person name="Arnau Llombart V."/>
            <person name="Diaz Villanueva W."/>
            <person name="Gosliner T."/>
            <person name="Northen T."/>
            <person name="Cheng J.-F."/>
            <person name="Burkart M.D."/>
            <person name="Woyke T."/>
        </authorList>
    </citation>
    <scope>NUCLEOTIDE SEQUENCE</scope>
    <source>
        <strain evidence="3">Df01</strain>
    </source>
</reference>
<accession>A0ABT7QMG0</accession>
<feature type="transmembrane region" description="Helical" evidence="1">
    <location>
        <begin position="128"/>
        <end position="145"/>
    </location>
</feature>
<proteinExistence type="predicted"/>
<name>A0ABT7QMG0_9GAMM</name>
<dbReference type="SUPFAM" id="SSF103481">
    <property type="entry name" value="Multidrug resistance efflux transporter EmrE"/>
    <property type="match status" value="2"/>
</dbReference>
<feature type="transmembrane region" description="Helical" evidence="1">
    <location>
        <begin position="184"/>
        <end position="207"/>
    </location>
</feature>
<feature type="transmembrane region" description="Helical" evidence="1">
    <location>
        <begin position="213"/>
        <end position="234"/>
    </location>
</feature>
<feature type="domain" description="EamA" evidence="2">
    <location>
        <begin position="12"/>
        <end position="145"/>
    </location>
</feature>
<evidence type="ECO:0000313" key="3">
    <source>
        <dbReference type="EMBL" id="MDM5147887.1"/>
    </source>
</evidence>
<feature type="transmembrane region" description="Helical" evidence="1">
    <location>
        <begin position="12"/>
        <end position="30"/>
    </location>
</feature>
<feature type="domain" description="EamA" evidence="2">
    <location>
        <begin position="155"/>
        <end position="284"/>
    </location>
</feature>
<dbReference type="Proteomes" id="UP001168167">
    <property type="component" value="Unassembled WGS sequence"/>
</dbReference>
<feature type="transmembrane region" description="Helical" evidence="1">
    <location>
        <begin position="74"/>
        <end position="94"/>
    </location>
</feature>
<sequence>MSATPSNNLPIALGLMIIGVVLVASMDVAAKILTTELPLAQVVWARFCFHVLWLTPAVWWTARRRDQRANIHFFRGHTLRGGMLFAATMCYFTAIRDNPIPDTIAVFFIEPIIVMFLAAAFLGEPLQLRRLLAAIVAFTGVLVILRPGSNVYSPTILFALLAALCFAGYIVCTRASSIKESPLIVAWGTGFTGLICSAPFCFIVWTSPSGHEWLLMFLLGALAAGGHLGITAACRFANASLVALFHYSEIIAATILSYLVFSYTPDRWLWVGSALIVGAKIIVTILEIREKRH</sequence>
<keyword evidence="1" id="KW-0472">Membrane</keyword>
<dbReference type="InterPro" id="IPR037185">
    <property type="entry name" value="EmrE-like"/>
</dbReference>
<reference evidence="3" key="2">
    <citation type="journal article" date="2023" name="Microbiome">
        <title>Synthase-selected sorting approach identifies a beta-lactone synthase in a nudibranch symbiotic bacterium.</title>
        <authorList>
            <person name="Dzunkova M."/>
            <person name="La Clair J.J."/>
            <person name="Tyml T."/>
            <person name="Doud D."/>
            <person name="Schulz F."/>
            <person name="Piquer-Esteban S."/>
            <person name="Porcel Sanchis D."/>
            <person name="Osborn A."/>
            <person name="Robinson D."/>
            <person name="Louie K.B."/>
            <person name="Bowen B.P."/>
            <person name="Bowers R.M."/>
            <person name="Lee J."/>
            <person name="Arnau V."/>
            <person name="Diaz-Villanueva W."/>
            <person name="Stepanauskas R."/>
            <person name="Gosliner T."/>
            <person name="Date S.V."/>
            <person name="Northen T.R."/>
            <person name="Cheng J.F."/>
            <person name="Burkart M.D."/>
            <person name="Woyke T."/>
        </authorList>
    </citation>
    <scope>NUCLEOTIDE SEQUENCE</scope>
    <source>
        <strain evidence="3">Df01</strain>
    </source>
</reference>
<dbReference type="PANTHER" id="PTHR22911">
    <property type="entry name" value="ACYL-MALONYL CONDENSING ENZYME-RELATED"/>
    <property type="match status" value="1"/>
</dbReference>
<feature type="transmembrane region" description="Helical" evidence="1">
    <location>
        <begin position="100"/>
        <end position="121"/>
    </location>
</feature>
<gene>
    <name evidence="3" type="ORF">NQX30_05840</name>
</gene>
<feature type="transmembrane region" description="Helical" evidence="1">
    <location>
        <begin position="151"/>
        <end position="172"/>
    </location>
</feature>
<feature type="transmembrane region" description="Helical" evidence="1">
    <location>
        <begin position="241"/>
        <end position="261"/>
    </location>
</feature>